<reference evidence="5" key="1">
    <citation type="journal article" date="2014" name="Front. Microbiol.">
        <title>High frequency of phylogenetically diverse reductive dehalogenase-homologous genes in deep subseafloor sedimentary metagenomes.</title>
        <authorList>
            <person name="Kawai M."/>
            <person name="Futagami T."/>
            <person name="Toyoda A."/>
            <person name="Takaki Y."/>
            <person name="Nishi S."/>
            <person name="Hori S."/>
            <person name="Arai W."/>
            <person name="Tsubouchi T."/>
            <person name="Morono Y."/>
            <person name="Uchiyama I."/>
            <person name="Ito T."/>
            <person name="Fujiyama A."/>
            <person name="Inagaki F."/>
            <person name="Takami H."/>
        </authorList>
    </citation>
    <scope>NUCLEOTIDE SEQUENCE</scope>
    <source>
        <strain evidence="5">Expedition CK06-06</strain>
    </source>
</reference>
<comment type="pathway">
    <text evidence="1">Cofactor biosynthesis; riboflavin biosynthesis.</text>
</comment>
<feature type="domain" description="GTP cyclohydrolase II" evidence="4">
    <location>
        <begin position="2"/>
        <end position="61"/>
    </location>
</feature>
<sequence>MGYDTNEANELLGFNKDERSYLVAIDALKALKIQSVKLMTNNPKKVAGLCDAGIDVTDRIPVAITPNVYNLKYLNTKSDEAH</sequence>
<dbReference type="PANTHER" id="PTHR21327:SF18">
    <property type="entry name" value="3,4-DIHYDROXY-2-BUTANONE 4-PHOSPHATE SYNTHASE"/>
    <property type="match status" value="1"/>
</dbReference>
<proteinExistence type="predicted"/>
<keyword evidence="3" id="KW-0479">Metal-binding</keyword>
<feature type="non-terminal residue" evidence="5">
    <location>
        <position position="82"/>
    </location>
</feature>
<dbReference type="SUPFAM" id="SSF142695">
    <property type="entry name" value="RibA-like"/>
    <property type="match status" value="1"/>
</dbReference>
<protein>
    <recommendedName>
        <fullName evidence="4">GTP cyclohydrolase II domain-containing protein</fullName>
    </recommendedName>
</protein>
<dbReference type="GO" id="GO:0005829">
    <property type="term" value="C:cytosol"/>
    <property type="evidence" value="ECO:0007669"/>
    <property type="project" value="TreeGrafter"/>
</dbReference>
<gene>
    <name evidence="5" type="ORF">S03H2_67564</name>
</gene>
<dbReference type="InterPro" id="IPR032677">
    <property type="entry name" value="GTP_cyclohydro_II"/>
</dbReference>
<dbReference type="GO" id="GO:0008686">
    <property type="term" value="F:3,4-dihydroxy-2-butanone-4-phosphate synthase activity"/>
    <property type="evidence" value="ECO:0007669"/>
    <property type="project" value="TreeGrafter"/>
</dbReference>
<dbReference type="AlphaFoldDB" id="X1JEQ9"/>
<evidence type="ECO:0000256" key="3">
    <source>
        <dbReference type="ARBA" id="ARBA00022723"/>
    </source>
</evidence>
<dbReference type="PANTHER" id="PTHR21327">
    <property type="entry name" value="GTP CYCLOHYDROLASE II-RELATED"/>
    <property type="match status" value="1"/>
</dbReference>
<evidence type="ECO:0000259" key="4">
    <source>
        <dbReference type="Pfam" id="PF00925"/>
    </source>
</evidence>
<dbReference type="Pfam" id="PF00925">
    <property type="entry name" value="GTP_cyclohydro2"/>
    <property type="match status" value="1"/>
</dbReference>
<dbReference type="EMBL" id="BARU01044260">
    <property type="protein sequence ID" value="GAH76834.1"/>
    <property type="molecule type" value="Genomic_DNA"/>
</dbReference>
<name>X1JEQ9_9ZZZZ</name>
<dbReference type="Gene3D" id="3.40.50.10990">
    <property type="entry name" value="GTP cyclohydrolase II"/>
    <property type="match status" value="1"/>
</dbReference>
<dbReference type="GO" id="GO:0009231">
    <property type="term" value="P:riboflavin biosynthetic process"/>
    <property type="evidence" value="ECO:0007669"/>
    <property type="project" value="UniProtKB-KW"/>
</dbReference>
<organism evidence="5">
    <name type="scientific">marine sediment metagenome</name>
    <dbReference type="NCBI Taxonomy" id="412755"/>
    <lineage>
        <taxon>unclassified sequences</taxon>
        <taxon>metagenomes</taxon>
        <taxon>ecological metagenomes</taxon>
    </lineage>
</organism>
<evidence type="ECO:0000256" key="2">
    <source>
        <dbReference type="ARBA" id="ARBA00022619"/>
    </source>
</evidence>
<dbReference type="InterPro" id="IPR036144">
    <property type="entry name" value="RibA-like_sf"/>
</dbReference>
<accession>X1JEQ9</accession>
<evidence type="ECO:0000256" key="1">
    <source>
        <dbReference type="ARBA" id="ARBA00005104"/>
    </source>
</evidence>
<comment type="caution">
    <text evidence="5">The sequence shown here is derived from an EMBL/GenBank/DDBJ whole genome shotgun (WGS) entry which is preliminary data.</text>
</comment>
<evidence type="ECO:0000313" key="5">
    <source>
        <dbReference type="EMBL" id="GAH76834.1"/>
    </source>
</evidence>
<keyword evidence="2" id="KW-0686">Riboflavin biosynthesis</keyword>
<dbReference type="GO" id="GO:0046872">
    <property type="term" value="F:metal ion binding"/>
    <property type="evidence" value="ECO:0007669"/>
    <property type="project" value="UniProtKB-KW"/>
</dbReference>